<keyword evidence="4 6" id="KW-0998">Cell outer membrane</keyword>
<sequence>MLRRAFIAVALLASLTACGFQLRGAQSLPFATIQLGMNPYEDFTAAIKRQIATSGSTRVVEKIEDAEVLLQVVRNEKEKHILSLTSTGTVREYQLRQRFSFRLVTRAGAEIISRSDIFVYRDVSFSEGLELAKAQEDALLYRDMENDIVQQLMRRLAKAKMPPAAPEAAASAPAATASAPAR</sequence>
<comment type="caution">
    <text evidence="9">The sequence shown here is derived from an EMBL/GenBank/DDBJ whole genome shotgun (WGS) entry which is preliminary data.</text>
</comment>
<dbReference type="PROSITE" id="PS51257">
    <property type="entry name" value="PROKAR_LIPOPROTEIN"/>
    <property type="match status" value="1"/>
</dbReference>
<dbReference type="Gene3D" id="3.30.160.150">
    <property type="entry name" value="Lipoprotein like domain"/>
    <property type="match status" value="1"/>
</dbReference>
<name>A0ABX2IIK6_9RHOO</name>
<keyword evidence="1 6" id="KW-0732">Signal</keyword>
<comment type="subcellular location">
    <subcellularLocation>
        <location evidence="6">Cell outer membrane</location>
        <topology evidence="6">Lipid-anchor</topology>
    </subcellularLocation>
</comment>
<comment type="function">
    <text evidence="6">Together with LptD, is involved in the assembly of lipopolysaccharide (LPS) at the surface of the outer membrane. Required for the proper assembly of LptD. Binds LPS and may serve as the LPS recognition site at the outer membrane.</text>
</comment>
<dbReference type="HAMAP" id="MF_01186">
    <property type="entry name" value="LPS_assembly_LptE"/>
    <property type="match status" value="1"/>
</dbReference>
<evidence type="ECO:0000313" key="9">
    <source>
        <dbReference type="EMBL" id="NSL54188.1"/>
    </source>
</evidence>
<proteinExistence type="inferred from homology"/>
<evidence type="ECO:0000256" key="6">
    <source>
        <dbReference type="HAMAP-Rule" id="MF_01186"/>
    </source>
</evidence>
<evidence type="ECO:0000256" key="7">
    <source>
        <dbReference type="SAM" id="MobiDB-lite"/>
    </source>
</evidence>
<dbReference type="EMBL" id="JABCSC020000001">
    <property type="protein sequence ID" value="NSL54188.1"/>
    <property type="molecule type" value="Genomic_DNA"/>
</dbReference>
<evidence type="ECO:0000256" key="2">
    <source>
        <dbReference type="ARBA" id="ARBA00023136"/>
    </source>
</evidence>
<evidence type="ECO:0000256" key="4">
    <source>
        <dbReference type="ARBA" id="ARBA00023237"/>
    </source>
</evidence>
<protein>
    <recommendedName>
        <fullName evidence="6">LPS-assembly lipoprotein LptE</fullName>
    </recommendedName>
</protein>
<organism evidence="9 10">
    <name type="scientific">Uliginosibacterium aquaticum</name>
    <dbReference type="NCBI Taxonomy" id="2731212"/>
    <lineage>
        <taxon>Bacteria</taxon>
        <taxon>Pseudomonadati</taxon>
        <taxon>Pseudomonadota</taxon>
        <taxon>Betaproteobacteria</taxon>
        <taxon>Rhodocyclales</taxon>
        <taxon>Zoogloeaceae</taxon>
        <taxon>Uliginosibacterium</taxon>
    </lineage>
</organism>
<evidence type="ECO:0000313" key="10">
    <source>
        <dbReference type="Proteomes" id="UP000778523"/>
    </source>
</evidence>
<reference evidence="9 10" key="1">
    <citation type="submission" date="2020-06" db="EMBL/GenBank/DDBJ databases">
        <title>Draft genome of Uliginosibacterium sp. IMCC34675.</title>
        <authorList>
            <person name="Song J."/>
        </authorList>
    </citation>
    <scope>NUCLEOTIDE SEQUENCE [LARGE SCALE GENOMIC DNA]</scope>
    <source>
        <strain evidence="9 10">IMCC34675</strain>
    </source>
</reference>
<dbReference type="PANTHER" id="PTHR38098">
    <property type="entry name" value="LPS-ASSEMBLY LIPOPROTEIN LPTE"/>
    <property type="match status" value="1"/>
</dbReference>
<gene>
    <name evidence="6" type="primary">lptE</name>
    <name evidence="9" type="ORF">HJ583_004050</name>
</gene>
<dbReference type="Pfam" id="PF04390">
    <property type="entry name" value="LptE"/>
    <property type="match status" value="1"/>
</dbReference>
<dbReference type="InterPro" id="IPR007485">
    <property type="entry name" value="LPS_assembly_LptE"/>
</dbReference>
<keyword evidence="5 6" id="KW-0449">Lipoprotein</keyword>
<feature type="chain" id="PRO_5045146566" description="LPS-assembly lipoprotein LptE" evidence="8">
    <location>
        <begin position="20"/>
        <end position="182"/>
    </location>
</feature>
<comment type="subunit">
    <text evidence="6">Component of the lipopolysaccharide transport and assembly complex. Interacts with LptD.</text>
</comment>
<comment type="similarity">
    <text evidence="6">Belongs to the LptE lipoprotein family.</text>
</comment>
<dbReference type="RefSeq" id="WP_170020693.1">
    <property type="nucleotide sequence ID" value="NZ_JABCSC020000001.1"/>
</dbReference>
<dbReference type="Proteomes" id="UP000778523">
    <property type="component" value="Unassembled WGS sequence"/>
</dbReference>
<evidence type="ECO:0000256" key="8">
    <source>
        <dbReference type="SAM" id="SignalP"/>
    </source>
</evidence>
<keyword evidence="2 6" id="KW-0472">Membrane</keyword>
<accession>A0ABX2IIK6</accession>
<dbReference type="PANTHER" id="PTHR38098:SF1">
    <property type="entry name" value="LPS-ASSEMBLY LIPOPROTEIN LPTE"/>
    <property type="match status" value="1"/>
</dbReference>
<keyword evidence="3 6" id="KW-0564">Palmitate</keyword>
<evidence type="ECO:0000256" key="3">
    <source>
        <dbReference type="ARBA" id="ARBA00023139"/>
    </source>
</evidence>
<evidence type="ECO:0000256" key="5">
    <source>
        <dbReference type="ARBA" id="ARBA00023288"/>
    </source>
</evidence>
<keyword evidence="10" id="KW-1185">Reference proteome</keyword>
<feature type="region of interest" description="Disordered" evidence="7">
    <location>
        <begin position="163"/>
        <end position="182"/>
    </location>
</feature>
<evidence type="ECO:0000256" key="1">
    <source>
        <dbReference type="ARBA" id="ARBA00022729"/>
    </source>
</evidence>
<feature type="signal peptide" evidence="8">
    <location>
        <begin position="1"/>
        <end position="19"/>
    </location>
</feature>